<protein>
    <submittedName>
        <fullName evidence="2">Uncharacterized protein</fullName>
    </submittedName>
</protein>
<gene>
    <name evidence="2" type="ORF">KC19_4G201800</name>
</gene>
<dbReference type="EMBL" id="CM026424">
    <property type="protein sequence ID" value="KAG0580815.1"/>
    <property type="molecule type" value="Genomic_DNA"/>
</dbReference>
<proteinExistence type="predicted"/>
<reference evidence="2" key="1">
    <citation type="submission" date="2020-06" db="EMBL/GenBank/DDBJ databases">
        <title>WGS assembly of Ceratodon purpureus strain R40.</title>
        <authorList>
            <person name="Carey S.B."/>
            <person name="Jenkins J."/>
            <person name="Shu S."/>
            <person name="Lovell J.T."/>
            <person name="Sreedasyam A."/>
            <person name="Maumus F."/>
            <person name="Tiley G.P."/>
            <person name="Fernandez-Pozo N."/>
            <person name="Barry K."/>
            <person name="Chen C."/>
            <person name="Wang M."/>
            <person name="Lipzen A."/>
            <person name="Daum C."/>
            <person name="Saski C.A."/>
            <person name="Payton A.C."/>
            <person name="Mcbreen J.C."/>
            <person name="Conrad R.E."/>
            <person name="Kollar L.M."/>
            <person name="Olsson S."/>
            <person name="Huttunen S."/>
            <person name="Landis J.B."/>
            <person name="Wickett N.J."/>
            <person name="Johnson M.G."/>
            <person name="Rensing S.A."/>
            <person name="Grimwood J."/>
            <person name="Schmutz J."/>
            <person name="Mcdaniel S.F."/>
        </authorList>
    </citation>
    <scope>NUCLEOTIDE SEQUENCE</scope>
    <source>
        <strain evidence="2">R40</strain>
    </source>
</reference>
<keyword evidence="3" id="KW-1185">Reference proteome</keyword>
<dbReference type="AlphaFoldDB" id="A0A8T0ICV8"/>
<evidence type="ECO:0000313" key="3">
    <source>
        <dbReference type="Proteomes" id="UP000822688"/>
    </source>
</evidence>
<dbReference type="Proteomes" id="UP000822688">
    <property type="component" value="Chromosome 4"/>
</dbReference>
<name>A0A8T0ICV8_CERPU</name>
<accession>A0A8T0ICV8</accession>
<evidence type="ECO:0000256" key="1">
    <source>
        <dbReference type="SAM" id="MobiDB-lite"/>
    </source>
</evidence>
<evidence type="ECO:0000313" key="2">
    <source>
        <dbReference type="EMBL" id="KAG0580815.1"/>
    </source>
</evidence>
<organism evidence="2 3">
    <name type="scientific">Ceratodon purpureus</name>
    <name type="common">Fire moss</name>
    <name type="synonym">Dicranum purpureum</name>
    <dbReference type="NCBI Taxonomy" id="3225"/>
    <lineage>
        <taxon>Eukaryota</taxon>
        <taxon>Viridiplantae</taxon>
        <taxon>Streptophyta</taxon>
        <taxon>Embryophyta</taxon>
        <taxon>Bryophyta</taxon>
        <taxon>Bryophytina</taxon>
        <taxon>Bryopsida</taxon>
        <taxon>Dicranidae</taxon>
        <taxon>Pseudoditrichales</taxon>
        <taxon>Ditrichaceae</taxon>
        <taxon>Ceratodon</taxon>
    </lineage>
</organism>
<sequence length="182" mass="21644">MNYAYNLHKETRTDLANFEAKYDRKYELGSDRVDDLPPMPGEKTFLEKAKRRKSSLMLGPNRPLAEVDHIVLRQESKRYLNALKVRVKEGIAEKFKGIQKKRAEVIYLIEEQARKEEEARKKSVAENAFVNKFSPDLEKEKQDKKMTEEELKKDKENKALMLKRMEEKRELEKILTRETRKK</sequence>
<feature type="region of interest" description="Disordered" evidence="1">
    <location>
        <begin position="135"/>
        <end position="157"/>
    </location>
</feature>
<comment type="caution">
    <text evidence="2">The sequence shown here is derived from an EMBL/GenBank/DDBJ whole genome shotgun (WGS) entry which is preliminary data.</text>
</comment>